<sequence length="489" mass="53106">MWLLRVEGVEKAFGGFLALAGVHLEVAPGERRAIIGPNGAGKTTLFRIIAGELRPSRGRVLFRGREVTRLPQEGIARLGVARTFQRSSVFPELAVWENVSLARIAAQGQGGWINGPLSRSPEVDGVLDRVGLLDRARDRAAVLSHGERRQLEIAMALVQRPTLLLLDEPLAGLSGAERARIGRLVKDLDSSLAIILVEHDLDYALDFAHRVTVLHYGQVVAEGSPEAIKEDPKVQEIYIGQPGSWRAPEGGSVAPPDPEKVLSVRGLVAGYGPVQVLSGVDLVVRRGEVVAVLGRNGMGKTTLLSALMGWLPAVQGEIRLGSVSVASLPAHLRADLGMALVPQGRRMFEGLSVEEELALAALPRPGRWTVARIYEVFPRLYERRKNLSRSLSGGEQQMLAIARALLRNPRLTLMDEPSEGLAPLVVQQIAGLIRTLKEEGETVLLAEQNVQLALSVADRVYILERGETVWEGTPAEASKDVLRRYLGVD</sequence>
<reference evidence="7 8" key="1">
    <citation type="journal article" date="2019" name="Extremophiles">
        <title>Biogeography of thermophiles and predominance of Thermus scotoductus in domestic water heaters.</title>
        <authorList>
            <person name="Wilpiszeski R.L."/>
            <person name="Zhang Z."/>
            <person name="House C.H."/>
        </authorList>
    </citation>
    <scope>NUCLEOTIDE SEQUENCE [LARGE SCALE GENOMIC DNA]</scope>
    <source>
        <strain evidence="7 8">32_S32</strain>
    </source>
</reference>
<dbReference type="CDD" id="cd03224">
    <property type="entry name" value="ABC_TM1139_LivF_branched"/>
    <property type="match status" value="1"/>
</dbReference>
<dbReference type="InterPro" id="IPR032823">
    <property type="entry name" value="BCA_ABC_TP_C"/>
</dbReference>
<evidence type="ECO:0000313" key="8">
    <source>
        <dbReference type="Proteomes" id="UP000286910"/>
    </source>
</evidence>
<dbReference type="GO" id="GO:0005524">
    <property type="term" value="F:ATP binding"/>
    <property type="evidence" value="ECO:0007669"/>
    <property type="project" value="UniProtKB-KW"/>
</dbReference>
<evidence type="ECO:0000256" key="1">
    <source>
        <dbReference type="ARBA" id="ARBA00005417"/>
    </source>
</evidence>
<proteinExistence type="inferred from homology"/>
<feature type="domain" description="ABC transporter" evidence="6">
    <location>
        <begin position="4"/>
        <end position="241"/>
    </location>
</feature>
<dbReference type="Pfam" id="PF12399">
    <property type="entry name" value="BCA_ABC_TP_C"/>
    <property type="match status" value="1"/>
</dbReference>
<comment type="caution">
    <text evidence="7">The sequence shown here is derived from an EMBL/GenBank/DDBJ whole genome shotgun (WGS) entry which is preliminary data.</text>
</comment>
<dbReference type="InterPro" id="IPR027417">
    <property type="entry name" value="P-loop_NTPase"/>
</dbReference>
<dbReference type="CDD" id="cd03219">
    <property type="entry name" value="ABC_Mj1267_LivG_branched"/>
    <property type="match status" value="1"/>
</dbReference>
<accession>A0A430R6S6</accession>
<dbReference type="InterPro" id="IPR052156">
    <property type="entry name" value="BCAA_Transport_ATP-bd_LivF"/>
</dbReference>
<protein>
    <submittedName>
        <fullName evidence="7">ABC transporter</fullName>
    </submittedName>
</protein>
<name>A0A430R6S6_THESC</name>
<keyword evidence="2" id="KW-0813">Transport</keyword>
<organism evidence="7 8">
    <name type="scientific">Thermus scotoductus</name>
    <dbReference type="NCBI Taxonomy" id="37636"/>
    <lineage>
        <taxon>Bacteria</taxon>
        <taxon>Thermotogati</taxon>
        <taxon>Deinococcota</taxon>
        <taxon>Deinococci</taxon>
        <taxon>Thermales</taxon>
        <taxon>Thermaceae</taxon>
        <taxon>Thermus</taxon>
    </lineage>
</organism>
<gene>
    <name evidence="7" type="ORF">CSW45_07165</name>
</gene>
<dbReference type="SUPFAM" id="SSF52540">
    <property type="entry name" value="P-loop containing nucleoside triphosphate hydrolases"/>
    <property type="match status" value="2"/>
</dbReference>
<dbReference type="GO" id="GO:0016887">
    <property type="term" value="F:ATP hydrolysis activity"/>
    <property type="evidence" value="ECO:0007669"/>
    <property type="project" value="InterPro"/>
</dbReference>
<evidence type="ECO:0000313" key="7">
    <source>
        <dbReference type="EMBL" id="RTH03074.1"/>
    </source>
</evidence>
<dbReference type="GO" id="GO:0015658">
    <property type="term" value="F:branched-chain amino acid transmembrane transporter activity"/>
    <property type="evidence" value="ECO:0007669"/>
    <property type="project" value="TreeGrafter"/>
</dbReference>
<comment type="similarity">
    <text evidence="1">Belongs to the ABC transporter superfamily.</text>
</comment>
<dbReference type="PROSITE" id="PS50893">
    <property type="entry name" value="ABC_TRANSPORTER_2"/>
    <property type="match status" value="2"/>
</dbReference>
<dbReference type="InterPro" id="IPR003439">
    <property type="entry name" value="ABC_transporter-like_ATP-bd"/>
</dbReference>
<feature type="domain" description="ABC transporter" evidence="6">
    <location>
        <begin position="262"/>
        <end position="489"/>
    </location>
</feature>
<dbReference type="GO" id="GO:0015807">
    <property type="term" value="P:L-amino acid transport"/>
    <property type="evidence" value="ECO:0007669"/>
    <property type="project" value="TreeGrafter"/>
</dbReference>
<dbReference type="PROSITE" id="PS00211">
    <property type="entry name" value="ABC_TRANSPORTER_1"/>
    <property type="match status" value="1"/>
</dbReference>
<dbReference type="EMBL" id="PELR01000210">
    <property type="protein sequence ID" value="RTH03074.1"/>
    <property type="molecule type" value="Genomic_DNA"/>
</dbReference>
<dbReference type="SMART" id="SM00382">
    <property type="entry name" value="AAA"/>
    <property type="match status" value="2"/>
</dbReference>
<dbReference type="InterPro" id="IPR017871">
    <property type="entry name" value="ABC_transporter-like_CS"/>
</dbReference>
<dbReference type="InterPro" id="IPR003593">
    <property type="entry name" value="AAA+_ATPase"/>
</dbReference>
<keyword evidence="3" id="KW-0547">Nucleotide-binding</keyword>
<dbReference type="Gene3D" id="3.40.50.300">
    <property type="entry name" value="P-loop containing nucleotide triphosphate hydrolases"/>
    <property type="match status" value="2"/>
</dbReference>
<keyword evidence="5" id="KW-0029">Amino-acid transport</keyword>
<evidence type="ECO:0000256" key="3">
    <source>
        <dbReference type="ARBA" id="ARBA00022741"/>
    </source>
</evidence>
<dbReference type="AlphaFoldDB" id="A0A430R6S6"/>
<dbReference type="Pfam" id="PF00005">
    <property type="entry name" value="ABC_tran"/>
    <property type="match status" value="2"/>
</dbReference>
<dbReference type="Proteomes" id="UP000286910">
    <property type="component" value="Unassembled WGS sequence"/>
</dbReference>
<dbReference type="RefSeq" id="WP_126190866.1">
    <property type="nucleotide sequence ID" value="NZ_PELR01000210.1"/>
</dbReference>
<evidence type="ECO:0000256" key="5">
    <source>
        <dbReference type="ARBA" id="ARBA00022970"/>
    </source>
</evidence>
<keyword evidence="4" id="KW-0067">ATP-binding</keyword>
<evidence type="ECO:0000259" key="6">
    <source>
        <dbReference type="PROSITE" id="PS50893"/>
    </source>
</evidence>
<evidence type="ECO:0000256" key="2">
    <source>
        <dbReference type="ARBA" id="ARBA00022448"/>
    </source>
</evidence>
<dbReference type="PANTHER" id="PTHR43820">
    <property type="entry name" value="HIGH-AFFINITY BRANCHED-CHAIN AMINO ACID TRANSPORT ATP-BINDING PROTEIN LIVF"/>
    <property type="match status" value="1"/>
</dbReference>
<dbReference type="PANTHER" id="PTHR43820:SF4">
    <property type="entry name" value="HIGH-AFFINITY BRANCHED-CHAIN AMINO ACID TRANSPORT ATP-BINDING PROTEIN LIVF"/>
    <property type="match status" value="1"/>
</dbReference>
<evidence type="ECO:0000256" key="4">
    <source>
        <dbReference type="ARBA" id="ARBA00022840"/>
    </source>
</evidence>